<evidence type="ECO:0000313" key="1">
    <source>
        <dbReference type="EMBL" id="OLF87902.1"/>
    </source>
</evidence>
<dbReference type="AlphaFoldDB" id="A0A6N2EXC4"/>
<dbReference type="EMBL" id="LKPO01000026">
    <property type="protein sequence ID" value="OLF87902.1"/>
    <property type="molecule type" value="Genomic_DNA"/>
</dbReference>
<comment type="caution">
    <text evidence="1">The sequence shown here is derived from an EMBL/GenBank/DDBJ whole genome shotgun (WGS) entry which is preliminary data.</text>
</comment>
<dbReference type="Proteomes" id="UP000185604">
    <property type="component" value="Unassembled WGS sequence"/>
</dbReference>
<gene>
    <name evidence="1" type="ORF">B4121_4354</name>
</gene>
<reference evidence="1 2" key="1">
    <citation type="journal article" date="2016" name="Front. Microbiol.">
        <title>High-Level Heat Resistance of Spores of Bacillus amyloliquefaciens and Bacillus licheniformis Results from the Presence of a spoVA Operon in a Tn1546 Transposon.</title>
        <authorList>
            <person name="Berendsen E.M."/>
            <person name="Koning R.A."/>
            <person name="Boekhorst J."/>
            <person name="de Jong A."/>
            <person name="Kuipers O.P."/>
            <person name="Wells-Bennik M.H."/>
        </authorList>
    </citation>
    <scope>NUCLEOTIDE SEQUENCE [LARGE SCALE GENOMIC DNA]</scope>
    <source>
        <strain evidence="1 2">B4121</strain>
    </source>
</reference>
<sequence length="40" mass="4676">MKMRKAPSIAMRVEGELEIKINELHISKKYRLIGILCFSK</sequence>
<protein>
    <submittedName>
        <fullName evidence="1">Uncharacterized protein</fullName>
    </submittedName>
</protein>
<proteinExistence type="predicted"/>
<name>A0A6N2EXC4_9BACI</name>
<evidence type="ECO:0000313" key="2">
    <source>
        <dbReference type="Proteomes" id="UP000185604"/>
    </source>
</evidence>
<accession>A0A6N2EXC4</accession>
<organism evidence="1 2">
    <name type="scientific">Bacillus paralicheniformis</name>
    <dbReference type="NCBI Taxonomy" id="1648923"/>
    <lineage>
        <taxon>Bacteria</taxon>
        <taxon>Bacillati</taxon>
        <taxon>Bacillota</taxon>
        <taxon>Bacilli</taxon>
        <taxon>Bacillales</taxon>
        <taxon>Bacillaceae</taxon>
        <taxon>Bacillus</taxon>
    </lineage>
</organism>